<reference evidence="2 3" key="1">
    <citation type="submission" date="2016-10" db="EMBL/GenBank/DDBJ databases">
        <authorList>
            <person name="de Groot N.N."/>
        </authorList>
    </citation>
    <scope>NUCLEOTIDE SEQUENCE [LARGE SCALE GENOMIC DNA]</scope>
    <source>
        <strain evidence="2 3">CGMCC 1.10210</strain>
    </source>
</reference>
<protein>
    <submittedName>
        <fullName evidence="2">Uncharacterized protein</fullName>
    </submittedName>
</protein>
<sequence>MAENEAVDQKAEVHFLVDNFGIAPNRAAEVIAGEGDAAEQLGAEVAAEDRDKDPLERVYVPDPNKGPEHVEKEIEERSER</sequence>
<evidence type="ECO:0000313" key="2">
    <source>
        <dbReference type="EMBL" id="SFC42652.1"/>
    </source>
</evidence>
<feature type="compositionally biased region" description="Basic and acidic residues" evidence="1">
    <location>
        <begin position="65"/>
        <end position="80"/>
    </location>
</feature>
<dbReference type="STRING" id="728005.SAMN04488059_10542"/>
<name>A0A1I1J3Q2_9HYPH</name>
<evidence type="ECO:0000313" key="3">
    <source>
        <dbReference type="Proteomes" id="UP000182258"/>
    </source>
</evidence>
<evidence type="ECO:0000256" key="1">
    <source>
        <dbReference type="SAM" id="MobiDB-lite"/>
    </source>
</evidence>
<organism evidence="2 3">
    <name type="scientific">Devosia psychrophila</name>
    <dbReference type="NCBI Taxonomy" id="728005"/>
    <lineage>
        <taxon>Bacteria</taxon>
        <taxon>Pseudomonadati</taxon>
        <taxon>Pseudomonadota</taxon>
        <taxon>Alphaproteobacteria</taxon>
        <taxon>Hyphomicrobiales</taxon>
        <taxon>Devosiaceae</taxon>
        <taxon>Devosia</taxon>
    </lineage>
</organism>
<feature type="region of interest" description="Disordered" evidence="1">
    <location>
        <begin position="43"/>
        <end position="80"/>
    </location>
</feature>
<dbReference type="RefSeq" id="WP_143078068.1">
    <property type="nucleotide sequence ID" value="NZ_FOMB01000005.1"/>
</dbReference>
<proteinExistence type="predicted"/>
<dbReference type="AlphaFoldDB" id="A0A1I1J3Q2"/>
<gene>
    <name evidence="2" type="ORF">SAMN04488059_10542</name>
</gene>
<dbReference type="Proteomes" id="UP000182258">
    <property type="component" value="Unassembled WGS sequence"/>
</dbReference>
<feature type="compositionally biased region" description="Basic and acidic residues" evidence="1">
    <location>
        <begin position="47"/>
        <end position="56"/>
    </location>
</feature>
<accession>A0A1I1J3Q2</accession>
<dbReference type="EMBL" id="FOMB01000005">
    <property type="protein sequence ID" value="SFC42652.1"/>
    <property type="molecule type" value="Genomic_DNA"/>
</dbReference>